<dbReference type="KEGG" id="lce:LC2W_0359"/>
<dbReference type="KEGG" id="lcs:LCBD_0363"/>
<dbReference type="EMBL" id="PKQJ01000039">
    <property type="protein sequence ID" value="PLC44928.1"/>
    <property type="molecule type" value="Genomic_DNA"/>
</dbReference>
<name>A0A5Q8BUC3_LACPA</name>
<reference evidence="1 2" key="1">
    <citation type="journal article" date="2018" name="Genome Announc.">
        <title>Draft Genome Sequence of Lactobacillus paracasei DUP 13076, Which Exhibits Potent Antipathogenic Effects against Salmonella enterica Serovars Enteritidis, Typhimurium, and Heidelberg.</title>
        <authorList>
            <person name="Muyyarikkandy M.S."/>
            <person name="Alqahtani F.H."/>
            <person name="Mandoiu I."/>
            <person name="Amalaradjou M.A."/>
        </authorList>
    </citation>
    <scope>NUCLEOTIDE SEQUENCE [LARGE SCALE GENOMIC DNA]</scope>
    <source>
        <strain evidence="1 2">DUP 13076</strain>
    </source>
</reference>
<evidence type="ECO:0000313" key="1">
    <source>
        <dbReference type="EMBL" id="PLC44928.1"/>
    </source>
</evidence>
<evidence type="ECO:0000313" key="2">
    <source>
        <dbReference type="Proteomes" id="UP000234512"/>
    </source>
</evidence>
<proteinExistence type="predicted"/>
<protein>
    <submittedName>
        <fullName evidence="1">Cytosolic protein</fullName>
    </submittedName>
</protein>
<dbReference type="Proteomes" id="UP000234512">
    <property type="component" value="Unassembled WGS sequence"/>
</dbReference>
<sequence length="58" mass="7234">MINLFFNISRRRAKVRSLPITYKKYDKVTCKRMLNEMKWRLYQVELLKIFPLNWLNLV</sequence>
<comment type="caution">
    <text evidence="1">The sequence shown here is derived from an EMBL/GenBank/DDBJ whole genome shotgun (WGS) entry which is preliminary data.</text>
</comment>
<dbReference type="AlphaFoldDB" id="A0A5Q8BUC3"/>
<accession>A0A5Q8BUC3</accession>
<organism evidence="1 2">
    <name type="scientific">Lacticaseibacillus paracasei</name>
    <name type="common">Lactobacillus paracasei</name>
    <dbReference type="NCBI Taxonomy" id="1597"/>
    <lineage>
        <taxon>Bacteria</taxon>
        <taxon>Bacillati</taxon>
        <taxon>Bacillota</taxon>
        <taxon>Bacilli</taxon>
        <taxon>Lactobacillales</taxon>
        <taxon>Lactobacillaceae</taxon>
        <taxon>Lacticaseibacillus</taxon>
    </lineage>
</organism>
<gene>
    <name evidence="1" type="ORF">C0Q90_15535</name>
</gene>
<accession>K0MSH9</accession>